<dbReference type="GO" id="GO:0046872">
    <property type="term" value="F:metal ion binding"/>
    <property type="evidence" value="ECO:0007669"/>
    <property type="project" value="UniProtKB-KW"/>
</dbReference>
<keyword evidence="1" id="KW-0548">Nucleotidyltransferase</keyword>
<evidence type="ECO:0000313" key="4">
    <source>
        <dbReference type="Proteomes" id="UP001328107"/>
    </source>
</evidence>
<dbReference type="GO" id="GO:0070034">
    <property type="term" value="F:telomerase RNA binding"/>
    <property type="evidence" value="ECO:0007669"/>
    <property type="project" value="TreeGrafter"/>
</dbReference>
<keyword evidence="4" id="KW-1185">Reference proteome</keyword>
<dbReference type="GO" id="GO:0042162">
    <property type="term" value="F:telomeric DNA binding"/>
    <property type="evidence" value="ECO:0007669"/>
    <property type="project" value="TreeGrafter"/>
</dbReference>
<keyword evidence="1" id="KW-0158">Chromosome</keyword>
<dbReference type="GO" id="GO:0000333">
    <property type="term" value="C:telomerase catalytic core complex"/>
    <property type="evidence" value="ECO:0007669"/>
    <property type="project" value="TreeGrafter"/>
</dbReference>
<dbReference type="EMBL" id="BTRK01000005">
    <property type="protein sequence ID" value="GMR53681.1"/>
    <property type="molecule type" value="Genomic_DNA"/>
</dbReference>
<dbReference type="PANTHER" id="PTHR12066">
    <property type="entry name" value="TELOMERASE REVERSE TRANSCRIPTASE"/>
    <property type="match status" value="1"/>
</dbReference>
<feature type="non-terminal residue" evidence="3">
    <location>
        <position position="490"/>
    </location>
</feature>
<dbReference type="InterPro" id="IPR000477">
    <property type="entry name" value="RT_dom"/>
</dbReference>
<reference evidence="4" key="1">
    <citation type="submission" date="2022-10" db="EMBL/GenBank/DDBJ databases">
        <title>Genome assembly of Pristionchus species.</title>
        <authorList>
            <person name="Yoshida K."/>
            <person name="Sommer R.J."/>
        </authorList>
    </citation>
    <scope>NUCLEOTIDE SEQUENCE [LARGE SCALE GENOMIC DNA]</scope>
    <source>
        <strain evidence="4">RS5460</strain>
    </source>
</reference>
<dbReference type="AlphaFoldDB" id="A0AAN5CZN7"/>
<keyword evidence="1" id="KW-0479">Metal-binding</keyword>
<dbReference type="GO" id="GO:0000781">
    <property type="term" value="C:chromosome, telomeric region"/>
    <property type="evidence" value="ECO:0007669"/>
    <property type="project" value="UniProtKB-SubCell"/>
</dbReference>
<name>A0AAN5CZN7_9BILA</name>
<keyword evidence="1" id="KW-0808">Transferase</keyword>
<evidence type="ECO:0000259" key="2">
    <source>
        <dbReference type="PROSITE" id="PS50878"/>
    </source>
</evidence>
<keyword evidence="1" id="KW-0460">Magnesium</keyword>
<comment type="caution">
    <text evidence="3">The sequence shown here is derived from an EMBL/GenBank/DDBJ whole genome shotgun (WGS) entry which is preliminary data.</text>
</comment>
<dbReference type="GO" id="GO:0003720">
    <property type="term" value="F:telomerase activity"/>
    <property type="evidence" value="ECO:0007669"/>
    <property type="project" value="InterPro"/>
</dbReference>
<keyword evidence="1" id="KW-0779">Telomere</keyword>
<dbReference type="Proteomes" id="UP001328107">
    <property type="component" value="Unassembled WGS sequence"/>
</dbReference>
<dbReference type="InterPro" id="IPR003545">
    <property type="entry name" value="Telomerase_RT"/>
</dbReference>
<comment type="catalytic activity">
    <reaction evidence="1">
        <text>DNA(n) + a 2'-deoxyribonucleoside 5'-triphosphate = DNA(n+1) + diphosphate</text>
        <dbReference type="Rhea" id="RHEA:22508"/>
        <dbReference type="Rhea" id="RHEA-COMP:17339"/>
        <dbReference type="Rhea" id="RHEA-COMP:17340"/>
        <dbReference type="ChEBI" id="CHEBI:33019"/>
        <dbReference type="ChEBI" id="CHEBI:61560"/>
        <dbReference type="ChEBI" id="CHEBI:173112"/>
        <dbReference type="EC" id="2.7.7.49"/>
    </reaction>
</comment>
<feature type="domain" description="Reverse transcriptase" evidence="2">
    <location>
        <begin position="188"/>
        <end position="475"/>
    </location>
</feature>
<dbReference type="EC" id="2.7.7.49" evidence="1"/>
<dbReference type="PROSITE" id="PS50878">
    <property type="entry name" value="RT_POL"/>
    <property type="match status" value="1"/>
</dbReference>
<comment type="similarity">
    <text evidence="1">Belongs to the reverse transcriptase family. Telomerase subfamily.</text>
</comment>
<evidence type="ECO:0000313" key="3">
    <source>
        <dbReference type="EMBL" id="GMR53681.1"/>
    </source>
</evidence>
<dbReference type="PANTHER" id="PTHR12066:SF0">
    <property type="entry name" value="TELOMERASE REVERSE TRANSCRIPTASE"/>
    <property type="match status" value="1"/>
</dbReference>
<dbReference type="InterPro" id="IPR043502">
    <property type="entry name" value="DNA/RNA_pol_sf"/>
</dbReference>
<feature type="non-terminal residue" evidence="3">
    <location>
        <position position="1"/>
    </location>
</feature>
<proteinExistence type="inferred from homology"/>
<comment type="function">
    <text evidence="1">Telomerase is a ribonucleoprotein enzyme essential for the replication of chromosome termini in most eukaryotes. It elongates telomeres. It is a reverse transcriptase that adds simple sequence repeats to chromosome ends by copying a template sequence within the RNA component of the enzyme.</text>
</comment>
<protein>
    <recommendedName>
        <fullName evidence="1">Telomerase reverse transcriptase</fullName>
        <ecNumber evidence="1">2.7.7.49</ecNumber>
    </recommendedName>
    <alternativeName>
        <fullName evidence="1">Telomerase catalytic subunit</fullName>
    </alternativeName>
</protein>
<organism evidence="3 4">
    <name type="scientific">Pristionchus mayeri</name>
    <dbReference type="NCBI Taxonomy" id="1317129"/>
    <lineage>
        <taxon>Eukaryota</taxon>
        <taxon>Metazoa</taxon>
        <taxon>Ecdysozoa</taxon>
        <taxon>Nematoda</taxon>
        <taxon>Chromadorea</taxon>
        <taxon>Rhabditida</taxon>
        <taxon>Rhabditina</taxon>
        <taxon>Diplogasteromorpha</taxon>
        <taxon>Diplogasteroidea</taxon>
        <taxon>Neodiplogasteridae</taxon>
        <taxon>Pristionchus</taxon>
    </lineage>
</organism>
<dbReference type="PRINTS" id="PR01365">
    <property type="entry name" value="TELOMERASERT"/>
</dbReference>
<keyword evidence="1" id="KW-0539">Nucleus</keyword>
<dbReference type="SUPFAM" id="SSF56672">
    <property type="entry name" value="DNA/RNA polymerases"/>
    <property type="match status" value="1"/>
</dbReference>
<keyword evidence="1" id="KW-0695">RNA-directed DNA polymerase</keyword>
<gene>
    <name evidence="3" type="ORF">PMAYCL1PPCAC_23876</name>
</gene>
<dbReference type="GO" id="GO:0007004">
    <property type="term" value="P:telomere maintenance via telomerase"/>
    <property type="evidence" value="ECO:0007669"/>
    <property type="project" value="TreeGrafter"/>
</dbReference>
<sequence>EGDADVKDVIMSKEIRDAIGQERLNKLEEMFKSVKRWRKKGIEDLVKRYSERCPHKNISLKEVTWDQKRMNRFLLTLYRDSFPSPLIGEQNIEKLILWITAHLMGSEKAKMIYNPPLLKYRKINWLKRLGYEKEKRQIVKRVTTFIIDYIKSIIRFCFKSIPRNDGTLFVPKWQFRYMEQACFVEYEKLCELANSDQARSTFDLRIIPVGNTLRPIVMKKKKKSPDARRREKVYLAALQYHASRFGVSSANLSTCQQKIAAFSSRAKEKIFYIKSDIRKFFPSIDQNELMRLLSLVVSEDCTVLTLEYNIIIRGRKYLKVRNKAAAQLTSAKSALDSSLNHSSHLIFNKKFIPTDISRGRLMTILISEIKHTVAYRGAVYSVGRGIGQGSIYSTVLGEIYLHEFMKRRLPIPPRDSLLLFYADDFIMLSRLIHIVQNFHEGILQEEMGIQGNYQKTITNINGHEYRVLHWCGLTFDTTRFAQIKRSIEKK</sequence>
<accession>A0AAN5CZN7</accession>
<evidence type="ECO:0000256" key="1">
    <source>
        <dbReference type="RuleBase" id="RU365061"/>
    </source>
</evidence>
<comment type="subcellular location">
    <subcellularLocation>
        <location evidence="1">Nucleus</location>
    </subcellularLocation>
    <subcellularLocation>
        <location evidence="1">Chromosome</location>
        <location evidence="1">Telomere</location>
    </subcellularLocation>
</comment>